<evidence type="ECO:0000313" key="3">
    <source>
        <dbReference type="EMBL" id="AHC14675.1"/>
    </source>
</evidence>
<dbReference type="AlphaFoldDB" id="V5WGC8"/>
<comment type="subcellular location">
    <subcellularLocation>
        <location evidence="1">Cell membrane</location>
        <topology evidence="1">Peripheral membrane protein</topology>
        <orientation evidence="1">Cytoplasmic side</orientation>
    </subcellularLocation>
</comment>
<dbReference type="RefSeq" id="WP_024267599.1">
    <property type="nucleotide sequence ID" value="NC_023035.1"/>
</dbReference>
<accession>V5WGC8</accession>
<feature type="transmembrane region" description="Helical" evidence="2">
    <location>
        <begin position="20"/>
        <end position="37"/>
    </location>
</feature>
<dbReference type="GO" id="GO:0005886">
    <property type="term" value="C:plasma membrane"/>
    <property type="evidence" value="ECO:0007669"/>
    <property type="project" value="UniProtKB-SubCell"/>
</dbReference>
<keyword evidence="1" id="KW-1003">Cell membrane</keyword>
<dbReference type="NCBIfam" id="TIGR00278">
    <property type="entry name" value="membrane protein insertion efficiency factor YidD"/>
    <property type="match status" value="1"/>
</dbReference>
<dbReference type="Proteomes" id="UP000018680">
    <property type="component" value="Chromosome"/>
</dbReference>
<keyword evidence="1 2" id="KW-0472">Membrane</keyword>
<sequence length="113" mass="12993">MSNSAEQQPRAGLLRKIITVFRWIMILPILLYQRLISPMTPGACRYHPSCSEYGKKSIMRFGVFAGGILAVSRMFRCWGWFSGGHDPVPDQWRWKEIPRGYRKFYSGPGSGNH</sequence>
<proteinExistence type="inferred from homology"/>
<comment type="similarity">
    <text evidence="1">Belongs to the UPF0161 family.</text>
</comment>
<keyword evidence="4" id="KW-1185">Reference proteome</keyword>
<dbReference type="STRING" id="1307761.L21SP2_1274"/>
<dbReference type="Pfam" id="PF01809">
    <property type="entry name" value="YidD"/>
    <property type="match status" value="1"/>
</dbReference>
<dbReference type="InterPro" id="IPR002696">
    <property type="entry name" value="Membr_insert_effic_factor_YidD"/>
</dbReference>
<keyword evidence="2" id="KW-0812">Transmembrane</keyword>
<dbReference type="PANTHER" id="PTHR33383">
    <property type="entry name" value="MEMBRANE PROTEIN INSERTION EFFICIENCY FACTOR-RELATED"/>
    <property type="match status" value="1"/>
</dbReference>
<dbReference type="KEGG" id="slr:L21SP2_1274"/>
<organism evidence="3 4">
    <name type="scientific">Salinispira pacifica</name>
    <dbReference type="NCBI Taxonomy" id="1307761"/>
    <lineage>
        <taxon>Bacteria</taxon>
        <taxon>Pseudomonadati</taxon>
        <taxon>Spirochaetota</taxon>
        <taxon>Spirochaetia</taxon>
        <taxon>Spirochaetales</taxon>
        <taxon>Spirochaetaceae</taxon>
        <taxon>Salinispira</taxon>
    </lineage>
</organism>
<dbReference type="SMART" id="SM01234">
    <property type="entry name" value="Haemolytic"/>
    <property type="match status" value="1"/>
</dbReference>
<dbReference type="eggNOG" id="COG0759">
    <property type="taxonomic scope" value="Bacteria"/>
</dbReference>
<dbReference type="HOGENOM" id="CLU_144811_5_2_12"/>
<evidence type="ECO:0000256" key="1">
    <source>
        <dbReference type="HAMAP-Rule" id="MF_00386"/>
    </source>
</evidence>
<dbReference type="EMBL" id="CP006939">
    <property type="protein sequence ID" value="AHC14675.1"/>
    <property type="molecule type" value="Genomic_DNA"/>
</dbReference>
<gene>
    <name evidence="3" type="ORF">L21SP2_1274</name>
</gene>
<comment type="function">
    <text evidence="1">Could be involved in insertion of integral membrane proteins into the membrane.</text>
</comment>
<dbReference type="HAMAP" id="MF_00386">
    <property type="entry name" value="UPF0161_YidD"/>
    <property type="match status" value="1"/>
</dbReference>
<reference evidence="3 4" key="1">
    <citation type="journal article" date="2015" name="Stand. Genomic Sci.">
        <title>Complete genome sequence and description of Salinispira pacifica gen. nov., sp. nov., a novel spirochaete isolated form a hypersaline microbial mat.</title>
        <authorList>
            <person name="Ben Hania W."/>
            <person name="Joseph M."/>
            <person name="Schumann P."/>
            <person name="Bunk B."/>
            <person name="Fiebig A."/>
            <person name="Sproer C."/>
            <person name="Klenk H.P."/>
            <person name="Fardeau M.L."/>
            <person name="Spring S."/>
        </authorList>
    </citation>
    <scope>NUCLEOTIDE SEQUENCE [LARGE SCALE GENOMIC DNA]</scope>
    <source>
        <strain evidence="3 4">L21-RPul-D2</strain>
    </source>
</reference>
<name>V5WGC8_9SPIO</name>
<keyword evidence="2" id="KW-1133">Transmembrane helix</keyword>
<protein>
    <recommendedName>
        <fullName evidence="1">Putative membrane protein insertion efficiency factor</fullName>
    </recommendedName>
</protein>
<evidence type="ECO:0000256" key="2">
    <source>
        <dbReference type="SAM" id="Phobius"/>
    </source>
</evidence>
<dbReference type="PANTHER" id="PTHR33383:SF1">
    <property type="entry name" value="MEMBRANE PROTEIN INSERTION EFFICIENCY FACTOR-RELATED"/>
    <property type="match status" value="1"/>
</dbReference>
<evidence type="ECO:0000313" key="4">
    <source>
        <dbReference type="Proteomes" id="UP000018680"/>
    </source>
</evidence>